<accession>A0ABW2TQ89</accession>
<dbReference type="PANTHER" id="PTHR47170">
    <property type="entry name" value="MALONYL-COA ACP TRANSACYLASE, ACP-BINDING"/>
    <property type="match status" value="1"/>
</dbReference>
<organism evidence="1 2">
    <name type="scientific">Actinokineospora soli</name>
    <dbReference type="NCBI Taxonomy" id="1048753"/>
    <lineage>
        <taxon>Bacteria</taxon>
        <taxon>Bacillati</taxon>
        <taxon>Actinomycetota</taxon>
        <taxon>Actinomycetes</taxon>
        <taxon>Pseudonocardiales</taxon>
        <taxon>Pseudonocardiaceae</taxon>
        <taxon>Actinokineospora</taxon>
    </lineage>
</organism>
<proteinExistence type="predicted"/>
<dbReference type="Gene3D" id="3.40.366.10">
    <property type="entry name" value="Malonyl-Coenzyme A Acyl Carrier Protein, domain 2"/>
    <property type="match status" value="1"/>
</dbReference>
<protein>
    <submittedName>
        <fullName evidence="1">Uncharacterized protein</fullName>
    </submittedName>
</protein>
<dbReference type="InterPro" id="IPR016035">
    <property type="entry name" value="Acyl_Trfase/lysoPLipase"/>
</dbReference>
<evidence type="ECO:0000313" key="1">
    <source>
        <dbReference type="EMBL" id="MFC7614703.1"/>
    </source>
</evidence>
<dbReference type="Proteomes" id="UP001596512">
    <property type="component" value="Unassembled WGS sequence"/>
</dbReference>
<sequence length="158" mass="16604">MAGAAEVFADELAVRRIDPPRTPVWANRTARPYVSDVDGIRAELAAQVASPVLFATQVENMYADGARVFFEAGPGRVLSNLVRATLGDRPHTVVTCEPSRHAGLPGILHALAALSVAGVDLRTGWLTAGRADEARVAATPGWTIDGHLVRTADGTPSA</sequence>
<reference evidence="2" key="1">
    <citation type="journal article" date="2019" name="Int. J. Syst. Evol. Microbiol.">
        <title>The Global Catalogue of Microorganisms (GCM) 10K type strain sequencing project: providing services to taxonomists for standard genome sequencing and annotation.</title>
        <authorList>
            <consortium name="The Broad Institute Genomics Platform"/>
            <consortium name="The Broad Institute Genome Sequencing Center for Infectious Disease"/>
            <person name="Wu L."/>
            <person name="Ma J."/>
        </authorList>
    </citation>
    <scope>NUCLEOTIDE SEQUENCE [LARGE SCALE GENOMIC DNA]</scope>
    <source>
        <strain evidence="2">JCM 17695</strain>
    </source>
</reference>
<gene>
    <name evidence="1" type="ORF">ACFQV2_15390</name>
</gene>
<dbReference type="InterPro" id="IPR052760">
    <property type="entry name" value="Mitochondrial_malonyltrans"/>
</dbReference>
<keyword evidence="2" id="KW-1185">Reference proteome</keyword>
<dbReference type="InterPro" id="IPR001227">
    <property type="entry name" value="Ac_transferase_dom_sf"/>
</dbReference>
<comment type="caution">
    <text evidence="1">The sequence shown here is derived from an EMBL/GenBank/DDBJ whole genome shotgun (WGS) entry which is preliminary data.</text>
</comment>
<dbReference type="PANTHER" id="PTHR47170:SF2">
    <property type="entry name" value="MALONYL-COA:ACP TRANSACYLASE (MAT) DOMAIN-CONTAINING PROTEIN"/>
    <property type="match status" value="1"/>
</dbReference>
<evidence type="ECO:0000313" key="2">
    <source>
        <dbReference type="Proteomes" id="UP001596512"/>
    </source>
</evidence>
<dbReference type="EMBL" id="JBHTEY010000004">
    <property type="protein sequence ID" value="MFC7614703.1"/>
    <property type="molecule type" value="Genomic_DNA"/>
</dbReference>
<dbReference type="SUPFAM" id="SSF52151">
    <property type="entry name" value="FabD/lysophospholipase-like"/>
    <property type="match status" value="1"/>
</dbReference>
<name>A0ABW2TQ89_9PSEU</name>